<name>A0A269TK41_9BACT</name>
<dbReference type="Proteomes" id="UP000216943">
    <property type="component" value="Unassembled WGS sequence"/>
</dbReference>
<reference evidence="3" key="1">
    <citation type="submission" date="2017-08" db="EMBL/GenBank/DDBJ databases">
        <authorList>
            <person name="Alvarez-Ponce D."/>
            <person name="Weitzman C.L."/>
            <person name="Tillett R.L."/>
            <person name="Sandmeier F.C."/>
            <person name="Tracy C.R."/>
        </authorList>
    </citation>
    <scope>NUCLEOTIDE SEQUENCE [LARGE SCALE GENOMIC DNA]</scope>
    <source>
        <strain evidence="3">723</strain>
    </source>
</reference>
<dbReference type="EMBL" id="NQNY01000012">
    <property type="protein sequence ID" value="PAK21125.1"/>
    <property type="molecule type" value="Genomic_DNA"/>
</dbReference>
<dbReference type="RefSeq" id="WP_095334999.1">
    <property type="nucleotide sequence ID" value="NZ_CP166874.1"/>
</dbReference>
<evidence type="ECO:0000313" key="3">
    <source>
        <dbReference type="Proteomes" id="UP000216943"/>
    </source>
</evidence>
<evidence type="ECO:0000256" key="1">
    <source>
        <dbReference type="SAM" id="Coils"/>
    </source>
</evidence>
<evidence type="ECO:0000313" key="2">
    <source>
        <dbReference type="EMBL" id="PAK21125.1"/>
    </source>
</evidence>
<sequence>MPIWTNYKNSTAQTIEELKREKDSWIKNIEQIKIKYEQDKINLSKKHDEELELARAAGELAPIKITITEESFKIENGILDNDYNERTKSILELIRDLDARIENLSKK</sequence>
<dbReference type="OrthoDB" id="9886741at2"/>
<proteinExistence type="predicted"/>
<dbReference type="AlphaFoldDB" id="A0A269TK41"/>
<accession>A0A269TK41</accession>
<protein>
    <submittedName>
        <fullName evidence="2">Uncharacterized protein</fullName>
    </submittedName>
</protein>
<organism evidence="2 3">
    <name type="scientific">Mycoplasmopsis agassizii</name>
    <dbReference type="NCBI Taxonomy" id="33922"/>
    <lineage>
        <taxon>Bacteria</taxon>
        <taxon>Bacillati</taxon>
        <taxon>Mycoplasmatota</taxon>
        <taxon>Mycoplasmoidales</taxon>
        <taxon>Metamycoplasmataceae</taxon>
        <taxon>Mycoplasmopsis</taxon>
    </lineage>
</organism>
<comment type="caution">
    <text evidence="2">The sequence shown here is derived from an EMBL/GenBank/DDBJ whole genome shotgun (WGS) entry which is preliminary data.</text>
</comment>
<keyword evidence="1" id="KW-0175">Coiled coil</keyword>
<feature type="coiled-coil region" evidence="1">
    <location>
        <begin position="8"/>
        <end position="46"/>
    </location>
</feature>
<gene>
    <name evidence="2" type="ORF">CJJ23_03615</name>
</gene>